<organism evidence="1 2">
    <name type="scientific">Caballeronia choica</name>
    <dbReference type="NCBI Taxonomy" id="326476"/>
    <lineage>
        <taxon>Bacteria</taxon>
        <taxon>Pseudomonadati</taxon>
        <taxon>Pseudomonadota</taxon>
        <taxon>Betaproteobacteria</taxon>
        <taxon>Burkholderiales</taxon>
        <taxon>Burkholderiaceae</taxon>
        <taxon>Caballeronia</taxon>
    </lineage>
</organism>
<gene>
    <name evidence="1" type="ORF">AWB68_08646</name>
</gene>
<comment type="caution">
    <text evidence="1">The sequence shown here is derived from an EMBL/GenBank/DDBJ whole genome shotgun (WGS) entry which is preliminary data.</text>
</comment>
<protein>
    <recommendedName>
        <fullName evidence="3">Integrase family protein</fullName>
    </recommendedName>
</protein>
<dbReference type="Proteomes" id="UP000054770">
    <property type="component" value="Unassembled WGS sequence"/>
</dbReference>
<dbReference type="EMBL" id="FCON02000359">
    <property type="protein sequence ID" value="SAL88074.1"/>
    <property type="molecule type" value="Genomic_DNA"/>
</dbReference>
<proteinExistence type="predicted"/>
<evidence type="ECO:0000313" key="1">
    <source>
        <dbReference type="EMBL" id="SAL88074.1"/>
    </source>
</evidence>
<name>A0A158L3V8_9BURK</name>
<keyword evidence="2" id="KW-1185">Reference proteome</keyword>
<evidence type="ECO:0008006" key="3">
    <source>
        <dbReference type="Google" id="ProtNLM"/>
    </source>
</evidence>
<accession>A0A158L3V8</accession>
<reference evidence="1" key="1">
    <citation type="submission" date="2016-01" db="EMBL/GenBank/DDBJ databases">
        <authorList>
            <person name="Peeters C."/>
        </authorList>
    </citation>
    <scope>NUCLEOTIDE SEQUENCE [LARGE SCALE GENOMIC DNA]</scope>
    <source>
        <strain evidence="1">LMG 22940</strain>
    </source>
</reference>
<evidence type="ECO:0000313" key="2">
    <source>
        <dbReference type="Proteomes" id="UP000054770"/>
    </source>
</evidence>
<dbReference type="AlphaFoldDB" id="A0A158L3V8"/>
<dbReference type="RefSeq" id="WP_200828968.1">
    <property type="nucleotide sequence ID" value="NZ_FCON02000359.1"/>
</dbReference>
<sequence>MSDPSRVRITGPLAAFADGFAAELSKQGYRPNAAANQFQLLAHLSRWLASRRQDATTLTDSVLDEFLNARRAQGYTLWLSSKALVLRVKRIASY</sequence>